<organism evidence="2 3">
    <name type="scientific">Escallonia rubra</name>
    <dbReference type="NCBI Taxonomy" id="112253"/>
    <lineage>
        <taxon>Eukaryota</taxon>
        <taxon>Viridiplantae</taxon>
        <taxon>Streptophyta</taxon>
        <taxon>Embryophyta</taxon>
        <taxon>Tracheophyta</taxon>
        <taxon>Spermatophyta</taxon>
        <taxon>Magnoliopsida</taxon>
        <taxon>eudicotyledons</taxon>
        <taxon>Gunneridae</taxon>
        <taxon>Pentapetalae</taxon>
        <taxon>asterids</taxon>
        <taxon>campanulids</taxon>
        <taxon>Escalloniales</taxon>
        <taxon>Escalloniaceae</taxon>
        <taxon>Escallonia</taxon>
    </lineage>
</organism>
<keyword evidence="3" id="KW-1185">Reference proteome</keyword>
<dbReference type="AlphaFoldDB" id="A0AA88S945"/>
<evidence type="ECO:0000313" key="3">
    <source>
        <dbReference type="Proteomes" id="UP001187471"/>
    </source>
</evidence>
<dbReference type="EMBL" id="JAVXUO010001214">
    <property type="protein sequence ID" value="KAK2984760.1"/>
    <property type="molecule type" value="Genomic_DNA"/>
</dbReference>
<evidence type="ECO:0000256" key="1">
    <source>
        <dbReference type="SAM" id="Phobius"/>
    </source>
</evidence>
<dbReference type="PANTHER" id="PTHR33625">
    <property type="entry name" value="OS08G0179900 PROTEIN"/>
    <property type="match status" value="1"/>
</dbReference>
<keyword evidence="1" id="KW-1133">Transmembrane helix</keyword>
<feature type="transmembrane region" description="Helical" evidence="1">
    <location>
        <begin position="197"/>
        <end position="214"/>
    </location>
</feature>
<keyword evidence="1" id="KW-0472">Membrane</keyword>
<protein>
    <submittedName>
        <fullName evidence="2">Uncharacterized protein</fullName>
    </submittedName>
</protein>
<reference evidence="2" key="1">
    <citation type="submission" date="2022-12" db="EMBL/GenBank/DDBJ databases">
        <title>Draft genome assemblies for two species of Escallonia (Escalloniales).</title>
        <authorList>
            <person name="Chanderbali A."/>
            <person name="Dervinis C."/>
            <person name="Anghel I."/>
            <person name="Soltis D."/>
            <person name="Soltis P."/>
            <person name="Zapata F."/>
        </authorList>
    </citation>
    <scope>NUCLEOTIDE SEQUENCE</scope>
    <source>
        <strain evidence="2">UCBG92.1500</strain>
        <tissue evidence="2">Leaf</tissue>
    </source>
</reference>
<dbReference type="Proteomes" id="UP001187471">
    <property type="component" value="Unassembled WGS sequence"/>
</dbReference>
<proteinExistence type="predicted"/>
<sequence length="217" mass="23767">MFLFRTYLSPSFTGGQGSFLSGQESGILHLSNSECMENKAVTDLLNLLVSKDAIQAFRSFSESPEAQARLTVVASIVSDPSVWNAVQQNHAFVEFFESHKTSDSLLDMDKSTTETVDAADPSSPRLFDESCDTAKQSYGNWIRKILGNFRVSVVEMMSSFPGFFPNHEAKAEAEAETDGTSKAETDGTSKAEADGAFKAYLMGLVIMVIMLVVFKRV</sequence>
<accession>A0AA88S945</accession>
<keyword evidence="1" id="KW-0812">Transmembrane</keyword>
<comment type="caution">
    <text evidence="2">The sequence shown here is derived from an EMBL/GenBank/DDBJ whole genome shotgun (WGS) entry which is preliminary data.</text>
</comment>
<gene>
    <name evidence="2" type="ORF">RJ640_004585</name>
</gene>
<name>A0AA88S945_9ASTE</name>
<evidence type="ECO:0000313" key="2">
    <source>
        <dbReference type="EMBL" id="KAK2984760.1"/>
    </source>
</evidence>
<dbReference type="PANTHER" id="PTHR33625:SF4">
    <property type="entry name" value="OS08G0179900 PROTEIN"/>
    <property type="match status" value="1"/>
</dbReference>